<keyword evidence="6" id="KW-0119">Carbohydrate metabolism</keyword>
<comment type="caution">
    <text evidence="10">The sequence shown here is derived from an EMBL/GenBank/DDBJ whole genome shotgun (WGS) entry which is preliminary data.</text>
</comment>
<protein>
    <recommendedName>
        <fullName evidence="7">O-fucosyltransferase family protein</fullName>
    </recommendedName>
</protein>
<proteinExistence type="inferred from homology"/>
<dbReference type="InterPro" id="IPR011990">
    <property type="entry name" value="TPR-like_helical_dom_sf"/>
</dbReference>
<accession>A0ABQ7L3C1</accession>
<feature type="repeat" description="PPR" evidence="8">
    <location>
        <begin position="655"/>
        <end position="689"/>
    </location>
</feature>
<dbReference type="CDD" id="cd11299">
    <property type="entry name" value="O-FucT_plant"/>
    <property type="match status" value="1"/>
</dbReference>
<dbReference type="PANTHER" id="PTHR47859">
    <property type="entry name" value="PENTATRICOPEPTIDE REPEAT-CONTAINING PROTEIN"/>
    <property type="match status" value="1"/>
</dbReference>
<evidence type="ECO:0000313" key="11">
    <source>
        <dbReference type="Proteomes" id="UP000823674"/>
    </source>
</evidence>
<dbReference type="PANTHER" id="PTHR47859:SF1">
    <property type="entry name" value="PENTATRICOPEPTIDE REPEAT-CONTAINING PROTEIN"/>
    <property type="match status" value="1"/>
</dbReference>
<dbReference type="InterPro" id="IPR024709">
    <property type="entry name" value="FucosylTrfase_pln"/>
</dbReference>
<keyword evidence="11" id="KW-1185">Reference proteome</keyword>
<reference evidence="10 11" key="1">
    <citation type="submission" date="2021-03" db="EMBL/GenBank/DDBJ databases">
        <authorList>
            <person name="King G.J."/>
            <person name="Bancroft I."/>
            <person name="Baten A."/>
            <person name="Bloomfield J."/>
            <person name="Borpatragohain P."/>
            <person name="He Z."/>
            <person name="Irish N."/>
            <person name="Irwin J."/>
            <person name="Liu K."/>
            <person name="Mauleon R.P."/>
            <person name="Moore J."/>
            <person name="Morris R."/>
            <person name="Ostergaard L."/>
            <person name="Wang B."/>
            <person name="Wells R."/>
        </authorList>
    </citation>
    <scope>NUCLEOTIDE SEQUENCE [LARGE SCALE GENOMIC DNA]</scope>
    <source>
        <strain evidence="10">R-o-18</strain>
        <tissue evidence="10">Leaf</tissue>
    </source>
</reference>
<dbReference type="Pfam" id="PF01535">
    <property type="entry name" value="PPR"/>
    <property type="match status" value="1"/>
</dbReference>
<evidence type="ECO:0000256" key="9">
    <source>
        <dbReference type="SAM" id="MobiDB-lite"/>
    </source>
</evidence>
<evidence type="ECO:0000256" key="7">
    <source>
        <dbReference type="ARBA" id="ARBA00030350"/>
    </source>
</evidence>
<dbReference type="Pfam" id="PF10250">
    <property type="entry name" value="O-FucT"/>
    <property type="match status" value="1"/>
</dbReference>
<dbReference type="PROSITE" id="PS51375">
    <property type="entry name" value="PPR"/>
    <property type="match status" value="4"/>
</dbReference>
<keyword evidence="4" id="KW-0677">Repeat</keyword>
<evidence type="ECO:0000256" key="3">
    <source>
        <dbReference type="ARBA" id="ARBA00022679"/>
    </source>
</evidence>
<evidence type="ECO:0000256" key="5">
    <source>
        <dbReference type="ARBA" id="ARBA00023253"/>
    </source>
</evidence>
<evidence type="ECO:0000256" key="8">
    <source>
        <dbReference type="PROSITE-ProRule" id="PRU00708"/>
    </source>
</evidence>
<evidence type="ECO:0000256" key="6">
    <source>
        <dbReference type="ARBA" id="ARBA00023277"/>
    </source>
</evidence>
<dbReference type="Pfam" id="PF13041">
    <property type="entry name" value="PPR_2"/>
    <property type="match status" value="1"/>
</dbReference>
<dbReference type="EMBL" id="JADBGQ010000009">
    <property type="protein sequence ID" value="KAG5381091.1"/>
    <property type="molecule type" value="Genomic_DNA"/>
</dbReference>
<evidence type="ECO:0000256" key="2">
    <source>
        <dbReference type="ARBA" id="ARBA00022676"/>
    </source>
</evidence>
<sequence>MYRALWRSPLRFIVGSSSSSKLRPTLSRELGRSGIDNGSGGCSCSRSVTTMIGNEFIRCQDESTRKVLQEQIVDALSSGERHGASALLSKLTHGNNPLSADDFHGILKYCARSPDPVFVMETYSAVCKKEINLDSRSLLFIVQALCNGGHLDKASEFIQALGGNDSISPLLPVYNYFLGACVKTRNGNYASRCLELMDQRRVGKNEITYAALLKLAVLQRNLPSVNEILKHYVDHYSLSILSLRKFIWSFTRLGDLKSAYELLQHMVALASRGELFVKFKSGKLHSTRLDIPIPSSTLTRSEKVALGGVNDHTVSLMVDAHGKNNVPATRILRWSFNDVIHACGQSKNSELAEQLMLQMQNLGLVPSSHTYDGFIRAVAFPGAYEYGMTLLKVMQQQNLKPYNSTLATVSAYCSKAFQVDLAEHLLDQVSECSYAYPFNNLLAACDSLDQPERAVRVLARMKQLNLRPDMRTYELLFSLFGNVNAPYEEGNMLSQVDCCKRINAIEMDMVRNGLQHSPISTRNVLRALGAEGMVNEMIRHLQRAENMYLETPTYNIVLQSLLEANETNMVIKIFKRMKACGYPADAATYNIMIDCCSIIHSYKSACALVSMMIRDGFSPKAVTFTALMKILLNDESFEEALNLLDQAASEGIHLDVLSYNTVLRKAFEKGMIDVVEYIVEQMRREKVNPDPSTCHFVFNCYVEKGYHATGIEALNVLSLRMLDGEVKESLQEKKAELEESFVMSEDPEAETKIIELFRDSQEHLAAALLNLRWCSMLGVRVIWSEEQSPWAKGLSNKYGAAAVMSFQRRRYPYYNRLRRLLPLVFAVSLSLLVLFAFLSFLAPHPGDSDRLPPRVRHTSINIGGGSDSIKSAAFRVPRDGGRSDRDVWRSRNAEFFYGCSNASTKFPNSKAVTRNDRYLAIATSGGLNQQRTGIVDAVVAARILNATLVVPKLDQKSYWKDASDFSHIFDVDWFVSFLSEDVRIIKQLPQKGGRPWSPSRMRVPRKCNERCYINRVLPVLHKRHAVQLNKFDYRLSNKLSDELQKLRCRVNYHALKFTDPILKMGNELVRRMRLRSKHFIALHLRFEPDMLAFSGCYYGGGDKERRELAAIRRRWKTLHINNPEKQRRQGRCPLTPEEVGLMLRALGYGSDVYIYVASGEVYGGEESLAPLKALFPHFYSKDTIATKEELEAFASYSSRMAALDFLVCDESDVFVTNNNGNMAKILAGRRRYFGHKPTVRPNAKKLYRLFLNKENTTWEEFTSRVRSFQRGFMGEPKEVRAGRGEFHENPSTCICEDTEAKAKAQIESRKLGKKNKSTNKDAAAAVTVPNDVQSEEDEPDWSEPDYEEEQSDLQDRGLYNGTSLDYDDPSSTSDEPELEEMLSD</sequence>
<comment type="similarity">
    <text evidence="1">Belongs to the glycosyltransferase GT106 family.</text>
</comment>
<organism evidence="10 11">
    <name type="scientific">Brassica rapa subsp. trilocularis</name>
    <dbReference type="NCBI Taxonomy" id="1813537"/>
    <lineage>
        <taxon>Eukaryota</taxon>
        <taxon>Viridiplantae</taxon>
        <taxon>Streptophyta</taxon>
        <taxon>Embryophyta</taxon>
        <taxon>Tracheophyta</taxon>
        <taxon>Spermatophyta</taxon>
        <taxon>Magnoliopsida</taxon>
        <taxon>eudicotyledons</taxon>
        <taxon>Gunneridae</taxon>
        <taxon>Pentapetalae</taxon>
        <taxon>rosids</taxon>
        <taxon>malvids</taxon>
        <taxon>Brassicales</taxon>
        <taxon>Brassicaceae</taxon>
        <taxon>Brassiceae</taxon>
        <taxon>Brassica</taxon>
    </lineage>
</organism>
<evidence type="ECO:0000313" key="10">
    <source>
        <dbReference type="EMBL" id="KAG5381091.1"/>
    </source>
</evidence>
<gene>
    <name evidence="10" type="primary">A07p048930.1_BraROA</name>
    <name evidence="10" type="ORF">IGI04_028933</name>
</gene>
<keyword evidence="2" id="KW-0328">Glycosyltransferase</keyword>
<dbReference type="NCBIfam" id="TIGR00756">
    <property type="entry name" value="PPR"/>
    <property type="match status" value="4"/>
</dbReference>
<keyword evidence="3" id="KW-0808">Transferase</keyword>
<feature type="repeat" description="PPR" evidence="8">
    <location>
        <begin position="332"/>
        <end position="366"/>
    </location>
</feature>
<feature type="repeat" description="PPR" evidence="8">
    <location>
        <begin position="550"/>
        <end position="584"/>
    </location>
</feature>
<name>A0ABQ7L3C1_BRACM</name>
<dbReference type="Pfam" id="PF13812">
    <property type="entry name" value="PPR_3"/>
    <property type="match status" value="2"/>
</dbReference>
<feature type="repeat" description="PPR" evidence="8">
    <location>
        <begin position="585"/>
        <end position="619"/>
    </location>
</feature>
<feature type="compositionally biased region" description="Acidic residues" evidence="9">
    <location>
        <begin position="1374"/>
        <end position="1384"/>
    </location>
</feature>
<dbReference type="InterPro" id="IPR002885">
    <property type="entry name" value="PPR_rpt"/>
</dbReference>
<dbReference type="InterPro" id="IPR019378">
    <property type="entry name" value="GDP-Fuc_O-FucTrfase"/>
</dbReference>
<feature type="compositionally biased region" description="Acidic residues" evidence="9">
    <location>
        <begin position="1333"/>
        <end position="1352"/>
    </location>
</feature>
<dbReference type="Gene3D" id="1.25.40.10">
    <property type="entry name" value="Tetratricopeptide repeat domain"/>
    <property type="match status" value="4"/>
</dbReference>
<evidence type="ECO:0000256" key="4">
    <source>
        <dbReference type="ARBA" id="ARBA00022737"/>
    </source>
</evidence>
<evidence type="ECO:0000256" key="1">
    <source>
        <dbReference type="ARBA" id="ARBA00007737"/>
    </source>
</evidence>
<dbReference type="Proteomes" id="UP000823674">
    <property type="component" value="Chromosome A07"/>
</dbReference>
<feature type="region of interest" description="Disordered" evidence="9">
    <location>
        <begin position="1309"/>
        <end position="1384"/>
    </location>
</feature>
<keyword evidence="5" id="KW-0294">Fucose metabolism</keyword>